<dbReference type="Proteomes" id="UP000006882">
    <property type="component" value="Chromosome G2"/>
</dbReference>
<dbReference type="EMBL" id="CM007652">
    <property type="protein sequence ID" value="ONI21327.1"/>
    <property type="molecule type" value="Genomic_DNA"/>
</dbReference>
<accession>A0A251QBZ6</accession>
<sequence length="65" mass="7506">MSLKKVNELSLKVIEGFITNAASKLFEQEIREVVEMRKNDMLCCHGPPREEFSISRWMSDILSCS</sequence>
<proteinExistence type="predicted"/>
<evidence type="ECO:0000313" key="1">
    <source>
        <dbReference type="EMBL" id="ONI21327.1"/>
    </source>
</evidence>
<organism evidence="1 2">
    <name type="scientific">Prunus persica</name>
    <name type="common">Peach</name>
    <name type="synonym">Amygdalus persica</name>
    <dbReference type="NCBI Taxonomy" id="3760"/>
    <lineage>
        <taxon>Eukaryota</taxon>
        <taxon>Viridiplantae</taxon>
        <taxon>Streptophyta</taxon>
        <taxon>Embryophyta</taxon>
        <taxon>Tracheophyta</taxon>
        <taxon>Spermatophyta</taxon>
        <taxon>Magnoliopsida</taxon>
        <taxon>eudicotyledons</taxon>
        <taxon>Gunneridae</taxon>
        <taxon>Pentapetalae</taxon>
        <taxon>rosids</taxon>
        <taxon>fabids</taxon>
        <taxon>Rosales</taxon>
        <taxon>Rosaceae</taxon>
        <taxon>Amygdaloideae</taxon>
        <taxon>Amygdaleae</taxon>
        <taxon>Prunus</taxon>
    </lineage>
</organism>
<evidence type="ECO:0000313" key="2">
    <source>
        <dbReference type="Proteomes" id="UP000006882"/>
    </source>
</evidence>
<gene>
    <name evidence="1" type="ORF">PRUPE_2G059500</name>
</gene>
<dbReference type="AlphaFoldDB" id="A0A251QBZ6"/>
<name>A0A251QBZ6_PRUPE</name>
<keyword evidence="2" id="KW-1185">Reference proteome</keyword>
<protein>
    <submittedName>
        <fullName evidence="1">Uncharacterized protein</fullName>
    </submittedName>
</protein>
<dbReference type="Gramene" id="ONI21327">
    <property type="protein sequence ID" value="ONI21327"/>
    <property type="gene ID" value="PRUPE_2G059500"/>
</dbReference>
<reference evidence="1 2" key="1">
    <citation type="journal article" date="2013" name="Nat. Genet.">
        <title>The high-quality draft genome of peach (Prunus persica) identifies unique patterns of genetic diversity, domestication and genome evolution.</title>
        <authorList>
            <consortium name="International Peach Genome Initiative"/>
            <person name="Verde I."/>
            <person name="Abbott A.G."/>
            <person name="Scalabrin S."/>
            <person name="Jung S."/>
            <person name="Shu S."/>
            <person name="Marroni F."/>
            <person name="Zhebentyayeva T."/>
            <person name="Dettori M.T."/>
            <person name="Grimwood J."/>
            <person name="Cattonaro F."/>
            <person name="Zuccolo A."/>
            <person name="Rossini L."/>
            <person name="Jenkins J."/>
            <person name="Vendramin E."/>
            <person name="Meisel L.A."/>
            <person name="Decroocq V."/>
            <person name="Sosinski B."/>
            <person name="Prochnik S."/>
            <person name="Mitros T."/>
            <person name="Policriti A."/>
            <person name="Cipriani G."/>
            <person name="Dondini L."/>
            <person name="Ficklin S."/>
            <person name="Goodstein D.M."/>
            <person name="Xuan P."/>
            <person name="Del Fabbro C."/>
            <person name="Aramini V."/>
            <person name="Copetti D."/>
            <person name="Gonzalez S."/>
            <person name="Horner D.S."/>
            <person name="Falchi R."/>
            <person name="Lucas S."/>
            <person name="Mica E."/>
            <person name="Maldonado J."/>
            <person name="Lazzari B."/>
            <person name="Bielenberg D."/>
            <person name="Pirona R."/>
            <person name="Miculan M."/>
            <person name="Barakat A."/>
            <person name="Testolin R."/>
            <person name="Stella A."/>
            <person name="Tartarini S."/>
            <person name="Tonutti P."/>
            <person name="Arus P."/>
            <person name="Orellana A."/>
            <person name="Wells C."/>
            <person name="Main D."/>
            <person name="Vizzotto G."/>
            <person name="Silva H."/>
            <person name="Salamini F."/>
            <person name="Schmutz J."/>
            <person name="Morgante M."/>
            <person name="Rokhsar D.S."/>
        </authorList>
    </citation>
    <scope>NUCLEOTIDE SEQUENCE [LARGE SCALE GENOMIC DNA]</scope>
    <source>
        <strain evidence="2">cv. Nemared</strain>
    </source>
</reference>